<evidence type="ECO:0000313" key="2">
    <source>
        <dbReference type="Proteomes" id="UP000032534"/>
    </source>
</evidence>
<keyword evidence="2" id="KW-1185">Reference proteome</keyword>
<dbReference type="OrthoDB" id="2623782at2"/>
<dbReference type="EMBL" id="JTHP01000065">
    <property type="protein sequence ID" value="KJD43169.1"/>
    <property type="molecule type" value="Genomic_DNA"/>
</dbReference>
<comment type="caution">
    <text evidence="1">The sequence shown here is derived from an EMBL/GenBank/DDBJ whole genome shotgun (WGS) entry which is preliminary data.</text>
</comment>
<sequence length="120" mass="12791">MANTTSLIWNNISDPAEIVTILLSNDDLSTAGVVEIEVFLTIQGVSTPVAHQLFSVPPLITFIRTFNLSSAVAYEVQYNVTGTTSLTVNIFPADVNGSIIGAQRVLGSESQEISQLTPVP</sequence>
<dbReference type="Proteomes" id="UP000032534">
    <property type="component" value="Unassembled WGS sequence"/>
</dbReference>
<gene>
    <name evidence="1" type="ORF">QD47_24045</name>
</gene>
<protein>
    <submittedName>
        <fullName evidence="1">Uncharacterized protein</fullName>
    </submittedName>
</protein>
<dbReference type="PATRIC" id="fig|159743.3.peg.5336"/>
<dbReference type="RefSeq" id="WP_044648497.1">
    <property type="nucleotide sequence ID" value="NZ_JTHP01000065.1"/>
</dbReference>
<evidence type="ECO:0000313" key="1">
    <source>
        <dbReference type="EMBL" id="KJD43169.1"/>
    </source>
</evidence>
<name>A0A0D7WVZ8_9BACL</name>
<organism evidence="1 2">
    <name type="scientific">Paenibacillus terrae</name>
    <dbReference type="NCBI Taxonomy" id="159743"/>
    <lineage>
        <taxon>Bacteria</taxon>
        <taxon>Bacillati</taxon>
        <taxon>Bacillota</taxon>
        <taxon>Bacilli</taxon>
        <taxon>Bacillales</taxon>
        <taxon>Paenibacillaceae</taxon>
        <taxon>Paenibacillus</taxon>
    </lineage>
</organism>
<proteinExistence type="predicted"/>
<dbReference type="AlphaFoldDB" id="A0A0D7WVZ8"/>
<reference evidence="1 2" key="1">
    <citation type="submission" date="2014-11" db="EMBL/GenBank/DDBJ databases">
        <title>Draft Genome Sequences of Paenibacillus polymyxa NRRL B-30509 and Paenibacillus terrae NRRL B-30644, Strains from a Poultry Environment that Produce Tridecaptin A and Paenicidins.</title>
        <authorList>
            <person name="van Belkum M.J."/>
            <person name="Lohans C.T."/>
            <person name="Vederas J.C."/>
        </authorList>
    </citation>
    <scope>NUCLEOTIDE SEQUENCE [LARGE SCALE GENOMIC DNA]</scope>
    <source>
        <strain evidence="1 2">NRRL B-30644</strain>
    </source>
</reference>
<accession>A0A0D7WVZ8</accession>